<evidence type="ECO:0000313" key="2">
    <source>
        <dbReference type="Proteomes" id="UP000499080"/>
    </source>
</evidence>
<reference evidence="1 2" key="1">
    <citation type="journal article" date="2019" name="Sci. Rep.">
        <title>Orb-weaving spider Araneus ventricosus genome elucidates the spidroin gene catalogue.</title>
        <authorList>
            <person name="Kono N."/>
            <person name="Nakamura H."/>
            <person name="Ohtoshi R."/>
            <person name="Moran D.A.P."/>
            <person name="Shinohara A."/>
            <person name="Yoshida Y."/>
            <person name="Fujiwara M."/>
            <person name="Mori M."/>
            <person name="Tomita M."/>
            <person name="Arakawa K."/>
        </authorList>
    </citation>
    <scope>NUCLEOTIDE SEQUENCE [LARGE SCALE GENOMIC DNA]</scope>
</reference>
<comment type="caution">
    <text evidence="1">The sequence shown here is derived from an EMBL/GenBank/DDBJ whole genome shotgun (WGS) entry which is preliminary data.</text>
</comment>
<protein>
    <submittedName>
        <fullName evidence="1">Uncharacterized protein</fullName>
    </submittedName>
</protein>
<proteinExistence type="predicted"/>
<dbReference type="EMBL" id="BGPR01013548">
    <property type="protein sequence ID" value="GBN61115.1"/>
    <property type="molecule type" value="Genomic_DNA"/>
</dbReference>
<gene>
    <name evidence="1" type="ORF">AVEN_61105_1</name>
</gene>
<dbReference type="Proteomes" id="UP000499080">
    <property type="component" value="Unassembled WGS sequence"/>
</dbReference>
<dbReference type="AlphaFoldDB" id="A0A4Y2QA70"/>
<name>A0A4Y2QA70_ARAVE</name>
<keyword evidence="2" id="KW-1185">Reference proteome</keyword>
<accession>A0A4Y2QA70</accession>
<organism evidence="1 2">
    <name type="scientific">Araneus ventricosus</name>
    <name type="common">Orbweaver spider</name>
    <name type="synonym">Epeira ventricosa</name>
    <dbReference type="NCBI Taxonomy" id="182803"/>
    <lineage>
        <taxon>Eukaryota</taxon>
        <taxon>Metazoa</taxon>
        <taxon>Ecdysozoa</taxon>
        <taxon>Arthropoda</taxon>
        <taxon>Chelicerata</taxon>
        <taxon>Arachnida</taxon>
        <taxon>Araneae</taxon>
        <taxon>Araneomorphae</taxon>
        <taxon>Entelegynae</taxon>
        <taxon>Araneoidea</taxon>
        <taxon>Araneidae</taxon>
        <taxon>Araneus</taxon>
    </lineage>
</organism>
<sequence>METFVTTLYPCRRQGCQNLLDELSLLSGILVPRLGWKKSLFPHVNNGKSDVSQPNRGYQNRLLVNRDGGSANCDIRDELVYGGDLLSGRSRVKTLFLPVGLW</sequence>
<evidence type="ECO:0000313" key="1">
    <source>
        <dbReference type="EMBL" id="GBN61115.1"/>
    </source>
</evidence>